<dbReference type="InterPro" id="IPR003593">
    <property type="entry name" value="AAA+_ATPase"/>
</dbReference>
<comment type="catalytic activity">
    <reaction evidence="6">
        <text>ATP + H2O = ADP + phosphate + H(+)</text>
        <dbReference type="Rhea" id="RHEA:13065"/>
        <dbReference type="ChEBI" id="CHEBI:15377"/>
        <dbReference type="ChEBI" id="CHEBI:15378"/>
        <dbReference type="ChEBI" id="CHEBI:30616"/>
        <dbReference type="ChEBI" id="CHEBI:43474"/>
        <dbReference type="ChEBI" id="CHEBI:456216"/>
    </reaction>
</comment>
<evidence type="ECO:0000259" key="7">
    <source>
        <dbReference type="SMART" id="SM00382"/>
    </source>
</evidence>
<dbReference type="RefSeq" id="XP_007046842.2">
    <property type="nucleotide sequence ID" value="XM_007046780.2"/>
</dbReference>
<dbReference type="GeneID" id="18610868"/>
<dbReference type="GO" id="GO:0006950">
    <property type="term" value="P:response to stress"/>
    <property type="evidence" value="ECO:0007669"/>
    <property type="project" value="UniProtKB-ARBA"/>
</dbReference>
<comment type="cofactor">
    <cofactor evidence="1">
        <name>Mg(2+)</name>
        <dbReference type="ChEBI" id="CHEBI:18420"/>
    </cofactor>
</comment>
<name>A0AB32VNQ6_THECC</name>
<accession>A0AB32VNQ6</accession>
<evidence type="ECO:0000256" key="1">
    <source>
        <dbReference type="ARBA" id="ARBA00001946"/>
    </source>
</evidence>
<dbReference type="InterPro" id="IPR027417">
    <property type="entry name" value="P-loop_NTPase"/>
</dbReference>
<dbReference type="PANTHER" id="PTHR23070">
    <property type="entry name" value="BCS1 AAA-TYPE ATPASE"/>
    <property type="match status" value="1"/>
</dbReference>
<dbReference type="InterPro" id="IPR003959">
    <property type="entry name" value="ATPase_AAA_core"/>
</dbReference>
<comment type="similarity">
    <text evidence="2">Belongs to the AAA ATPase family. BCS1 subfamily.</text>
</comment>
<evidence type="ECO:0000256" key="6">
    <source>
        <dbReference type="ARBA" id="ARBA00049360"/>
    </source>
</evidence>
<dbReference type="GO" id="GO:0005524">
    <property type="term" value="F:ATP binding"/>
    <property type="evidence" value="ECO:0007669"/>
    <property type="project" value="UniProtKB-KW"/>
</dbReference>
<feature type="domain" description="AAA+ ATPase" evidence="7">
    <location>
        <begin position="327"/>
        <end position="465"/>
    </location>
</feature>
<dbReference type="Pfam" id="PF00004">
    <property type="entry name" value="AAA"/>
    <property type="match status" value="1"/>
</dbReference>
<dbReference type="KEGG" id="tcc:18610868"/>
<dbReference type="Gene3D" id="3.40.50.300">
    <property type="entry name" value="P-loop containing nucleotide triphosphate hydrolases"/>
    <property type="match status" value="1"/>
</dbReference>
<proteinExistence type="inferred from homology"/>
<reference evidence="9" key="2">
    <citation type="submission" date="2025-08" db="UniProtKB">
        <authorList>
            <consortium name="RefSeq"/>
        </authorList>
    </citation>
    <scope>IDENTIFICATION</scope>
</reference>
<dbReference type="InterPro" id="IPR025753">
    <property type="entry name" value="AAA_N_dom"/>
</dbReference>
<dbReference type="CDD" id="cd19510">
    <property type="entry name" value="RecA-like_BCS1"/>
    <property type="match status" value="1"/>
</dbReference>
<reference evidence="8" key="1">
    <citation type="journal article" date="1997" name="Nucleic Acids Res.">
        <title>tRNAscan-SE: a program for improved detection of transfer RNA genes in genomic sequence.</title>
        <authorList>
            <person name="Lowe T.M."/>
            <person name="Eddy S.R."/>
        </authorList>
    </citation>
    <scope>NUCLEOTIDE SEQUENCE [LARGE SCALE GENOMIC DNA]</scope>
    <source>
        <strain evidence="8">r\B97-61/B2</strain>
    </source>
</reference>
<evidence type="ECO:0000256" key="2">
    <source>
        <dbReference type="ARBA" id="ARBA00007448"/>
    </source>
</evidence>
<gene>
    <name evidence="9" type="primary">LOC18610868</name>
</gene>
<dbReference type="InterPro" id="IPR050747">
    <property type="entry name" value="Mitochondrial_chaperone_BCS1"/>
</dbReference>
<dbReference type="Pfam" id="PF14363">
    <property type="entry name" value="AAA_assoc"/>
    <property type="match status" value="1"/>
</dbReference>
<protein>
    <submittedName>
        <fullName evidence="9">AAA-ATPase At2g18193 isoform X1</fullName>
    </submittedName>
</protein>
<dbReference type="Proteomes" id="UP000694886">
    <property type="component" value="Chromosome 1"/>
</dbReference>
<dbReference type="SUPFAM" id="SSF52540">
    <property type="entry name" value="P-loop containing nucleoside triphosphate hydrolases"/>
    <property type="match status" value="1"/>
</dbReference>
<evidence type="ECO:0000256" key="3">
    <source>
        <dbReference type="ARBA" id="ARBA00022801"/>
    </source>
</evidence>
<keyword evidence="5" id="KW-0460">Magnesium</keyword>
<dbReference type="GO" id="GO:0016887">
    <property type="term" value="F:ATP hydrolysis activity"/>
    <property type="evidence" value="ECO:0007669"/>
    <property type="project" value="InterPro"/>
</dbReference>
<keyword evidence="3" id="KW-0378">Hydrolase</keyword>
<dbReference type="AlphaFoldDB" id="A0AB32VNQ6"/>
<dbReference type="Pfam" id="PF25568">
    <property type="entry name" value="AAA_lid_At3g28540"/>
    <property type="match status" value="1"/>
</dbReference>
<evidence type="ECO:0000256" key="4">
    <source>
        <dbReference type="ARBA" id="ARBA00022840"/>
    </source>
</evidence>
<dbReference type="SMART" id="SM00382">
    <property type="entry name" value="AAA"/>
    <property type="match status" value="1"/>
</dbReference>
<dbReference type="Gene3D" id="6.10.280.40">
    <property type="match status" value="1"/>
</dbReference>
<dbReference type="Gramene" id="Tc01v2_t002510.2">
    <property type="protein sequence ID" value="Tc01v2_p002510.2"/>
    <property type="gene ID" value="Tc01v2_g002510"/>
</dbReference>
<sequence length="535" mass="60687">MTRKAKTTFLRPTVIDRQSTKTRNWCCLSMTNDACNVSTLTKNNYLISGLFVLGIAHKNRQSLGVSGIRSHPTSELFASLLLIPQTASMSSPSETSNTVSKVFSLCASLAGFIMLLWPMAQELISDQVRSYLSSNLPHFFSHISPIVTVEIDEKCGVTKNEVYEAATLYVSTKVSTEKMRHKVNKTREQKYFTIAVAKGEPVVDQYDGVKLTWRLVCKKDEFGEERLFKLSFNKKHHAKVLTSYLPYVWDEANMIRTRNRMIKLYSRQCPFSDDNDDRRGSWGSIILEHPATFETLAMDPDLKKMIMDDLERFVRRKEYYNKVGKAWKRGYLLFGPSGTGKSSLVAAMANYLKFDIYDFALNSVSSDVELRKMLLSTSNRSIVLFEDIDCSSEVLGRQIGMQNEQEPPKFGQLTLSGLLNCIDGVCSSCGDERIIVFTTRYKDRLDPALLRPGRMDMHINMSYCTTYGFKLLAFNHLGISNEHIPFLGEIDGLLKSTETTPAEVAEELMRYDDADVALQGLVDFLKRKRDEGNET</sequence>
<keyword evidence="4" id="KW-0547">Nucleotide-binding</keyword>
<organism evidence="8 9">
    <name type="scientific">Theobroma cacao</name>
    <name type="common">Cacao</name>
    <name type="synonym">Cocoa</name>
    <dbReference type="NCBI Taxonomy" id="3641"/>
    <lineage>
        <taxon>Eukaryota</taxon>
        <taxon>Viridiplantae</taxon>
        <taxon>Streptophyta</taxon>
        <taxon>Embryophyta</taxon>
        <taxon>Tracheophyta</taxon>
        <taxon>Spermatophyta</taxon>
        <taxon>Magnoliopsida</taxon>
        <taxon>eudicotyledons</taxon>
        <taxon>Gunneridae</taxon>
        <taxon>Pentapetalae</taxon>
        <taxon>rosids</taxon>
        <taxon>malvids</taxon>
        <taxon>Malvales</taxon>
        <taxon>Malvaceae</taxon>
        <taxon>Byttnerioideae</taxon>
        <taxon>Theobroma</taxon>
    </lineage>
</organism>
<evidence type="ECO:0000313" key="9">
    <source>
        <dbReference type="RefSeq" id="XP_007046842.2"/>
    </source>
</evidence>
<evidence type="ECO:0000313" key="8">
    <source>
        <dbReference type="Proteomes" id="UP000694886"/>
    </source>
</evidence>
<keyword evidence="4" id="KW-0067">ATP-binding</keyword>
<dbReference type="InterPro" id="IPR058017">
    <property type="entry name" value="At3g28540-like_C"/>
</dbReference>
<evidence type="ECO:0000256" key="5">
    <source>
        <dbReference type="ARBA" id="ARBA00022842"/>
    </source>
</evidence>